<dbReference type="SUPFAM" id="SSF51735">
    <property type="entry name" value="NAD(P)-binding Rossmann-fold domains"/>
    <property type="match status" value="1"/>
</dbReference>
<dbReference type="InterPro" id="IPR036291">
    <property type="entry name" value="NAD(P)-bd_dom_sf"/>
</dbReference>
<dbReference type="Proteomes" id="UP000694845">
    <property type="component" value="Unplaced"/>
</dbReference>
<dbReference type="KEGG" id="aplc:110977064"/>
<dbReference type="NCBIfam" id="TIGR01500">
    <property type="entry name" value="sepiapter_red"/>
    <property type="match status" value="1"/>
</dbReference>
<accession>A0A8B7Y3V0</accession>
<dbReference type="CDD" id="cd05367">
    <property type="entry name" value="SPR-like_SDR_c"/>
    <property type="match status" value="1"/>
</dbReference>
<evidence type="ECO:0000313" key="9">
    <source>
        <dbReference type="Proteomes" id="UP000694845"/>
    </source>
</evidence>
<comment type="subunit">
    <text evidence="3">Homodimer.</text>
</comment>
<dbReference type="InterPro" id="IPR002347">
    <property type="entry name" value="SDR_fam"/>
</dbReference>
<protein>
    <recommendedName>
        <fullName evidence="5">Sepiapterin reductase</fullName>
        <ecNumber evidence="4">1.1.1.153</ecNumber>
    </recommendedName>
</protein>
<dbReference type="FunFam" id="3.40.50.720:FF:000259">
    <property type="entry name" value="Sepiapterin reductase"/>
    <property type="match status" value="1"/>
</dbReference>
<evidence type="ECO:0000256" key="5">
    <source>
        <dbReference type="ARBA" id="ARBA00019170"/>
    </source>
</evidence>
<organism evidence="9 10">
    <name type="scientific">Acanthaster planci</name>
    <name type="common">Crown-of-thorns starfish</name>
    <dbReference type="NCBI Taxonomy" id="133434"/>
    <lineage>
        <taxon>Eukaryota</taxon>
        <taxon>Metazoa</taxon>
        <taxon>Echinodermata</taxon>
        <taxon>Eleutherozoa</taxon>
        <taxon>Asterozoa</taxon>
        <taxon>Asteroidea</taxon>
        <taxon>Valvatacea</taxon>
        <taxon>Valvatida</taxon>
        <taxon>Acanthasteridae</taxon>
        <taxon>Acanthaster</taxon>
    </lineage>
</organism>
<evidence type="ECO:0000256" key="3">
    <source>
        <dbReference type="ARBA" id="ARBA00011738"/>
    </source>
</evidence>
<dbReference type="InterPro" id="IPR006393">
    <property type="entry name" value="Sepiapterin_red"/>
</dbReference>
<dbReference type="OrthoDB" id="153074at2759"/>
<evidence type="ECO:0000256" key="7">
    <source>
        <dbReference type="ARBA" id="ARBA00022857"/>
    </source>
</evidence>
<dbReference type="OMA" id="FKGWTLY"/>
<keyword evidence="7" id="KW-0521">NADP</keyword>
<sequence>MSSIPVFGIQSFCVITGASRGLGRELALSLGSRLGENSLLVLTARSSSDLEDTRKQVSTCAPGLTVKVLAGDLSDESGVEETARRLFEGVDCSQYQHAVLVQNAGSLGEMSYIRNLSPRQQTLQKYLLLNLTSFITLSTKFLGAFPKREGLRRSMISISTLCAIEPTKSLSLYCTSKAARDMFTKTLAVEEPDVRVLNYAPGVLDTAMNQEIVTEAGDSELREMMASVRSTPYFLTPTATCKVLLKVLTEDTFKSGDHIDYWDVEKPQ</sequence>
<dbReference type="GO" id="GO:0005737">
    <property type="term" value="C:cytoplasm"/>
    <property type="evidence" value="ECO:0007669"/>
    <property type="project" value="UniProtKB-SubCell"/>
</dbReference>
<dbReference type="Pfam" id="PF00106">
    <property type="entry name" value="adh_short"/>
    <property type="match status" value="1"/>
</dbReference>
<dbReference type="GO" id="GO:0006729">
    <property type="term" value="P:tetrahydrobiopterin biosynthetic process"/>
    <property type="evidence" value="ECO:0007669"/>
    <property type="project" value="InterPro"/>
</dbReference>
<dbReference type="Gene3D" id="3.40.50.720">
    <property type="entry name" value="NAD(P)-binding Rossmann-like Domain"/>
    <property type="match status" value="1"/>
</dbReference>
<reference evidence="10" key="1">
    <citation type="submission" date="2025-08" db="UniProtKB">
        <authorList>
            <consortium name="RefSeq"/>
        </authorList>
    </citation>
    <scope>IDENTIFICATION</scope>
</reference>
<evidence type="ECO:0000256" key="1">
    <source>
        <dbReference type="ARBA" id="ARBA00004496"/>
    </source>
</evidence>
<evidence type="ECO:0000256" key="4">
    <source>
        <dbReference type="ARBA" id="ARBA00013075"/>
    </source>
</evidence>
<keyword evidence="9" id="KW-1185">Reference proteome</keyword>
<dbReference type="PANTHER" id="PTHR44085">
    <property type="entry name" value="SEPIAPTERIN REDUCTASE"/>
    <property type="match status" value="1"/>
</dbReference>
<dbReference type="PANTHER" id="PTHR44085:SF2">
    <property type="entry name" value="SEPIAPTERIN REDUCTASE"/>
    <property type="match status" value="1"/>
</dbReference>
<keyword evidence="8" id="KW-0560">Oxidoreductase</keyword>
<gene>
    <name evidence="10" type="primary">LOC110977064</name>
</gene>
<dbReference type="EC" id="1.1.1.153" evidence="4"/>
<comment type="similarity">
    <text evidence="2">Belongs to the sepiapterin reductase family.</text>
</comment>
<dbReference type="AlphaFoldDB" id="A0A8B7Y3V0"/>
<proteinExistence type="inferred from homology"/>
<keyword evidence="6" id="KW-0963">Cytoplasm</keyword>
<dbReference type="GeneID" id="110977064"/>
<dbReference type="InterPro" id="IPR051721">
    <property type="entry name" value="Biopterin_syn/organic_redct"/>
</dbReference>
<name>A0A8B7Y3V0_ACAPL</name>
<dbReference type="GO" id="GO:0004757">
    <property type="term" value="F:sepiapterin reductase (NADP+) activity"/>
    <property type="evidence" value="ECO:0007669"/>
    <property type="project" value="UniProtKB-EC"/>
</dbReference>
<dbReference type="RefSeq" id="XP_022086551.1">
    <property type="nucleotide sequence ID" value="XM_022230859.1"/>
</dbReference>
<comment type="subcellular location">
    <subcellularLocation>
        <location evidence="1">Cytoplasm</location>
    </subcellularLocation>
</comment>
<evidence type="ECO:0000256" key="8">
    <source>
        <dbReference type="ARBA" id="ARBA00023002"/>
    </source>
</evidence>
<evidence type="ECO:0000256" key="2">
    <source>
        <dbReference type="ARBA" id="ARBA00010483"/>
    </source>
</evidence>
<evidence type="ECO:0000256" key="6">
    <source>
        <dbReference type="ARBA" id="ARBA00022490"/>
    </source>
</evidence>
<dbReference type="PRINTS" id="PR00081">
    <property type="entry name" value="GDHRDH"/>
</dbReference>
<evidence type="ECO:0000313" key="10">
    <source>
        <dbReference type="RefSeq" id="XP_022086551.1"/>
    </source>
</evidence>